<keyword evidence="3" id="KW-1185">Reference proteome</keyword>
<gene>
    <name evidence="2" type="ORF">GOMPHAMPRED_004111</name>
</gene>
<feature type="compositionally biased region" description="Basic residues" evidence="1">
    <location>
        <begin position="86"/>
        <end position="96"/>
    </location>
</feature>
<organism evidence="2 3">
    <name type="scientific">Gomphillus americanus</name>
    <dbReference type="NCBI Taxonomy" id="1940652"/>
    <lineage>
        <taxon>Eukaryota</taxon>
        <taxon>Fungi</taxon>
        <taxon>Dikarya</taxon>
        <taxon>Ascomycota</taxon>
        <taxon>Pezizomycotina</taxon>
        <taxon>Lecanoromycetes</taxon>
        <taxon>OSLEUM clade</taxon>
        <taxon>Ostropomycetidae</taxon>
        <taxon>Ostropales</taxon>
        <taxon>Graphidaceae</taxon>
        <taxon>Gomphilloideae</taxon>
        <taxon>Gomphillus</taxon>
    </lineage>
</organism>
<accession>A0A8H3FI08</accession>
<feature type="region of interest" description="Disordered" evidence="1">
    <location>
        <begin position="83"/>
        <end position="175"/>
    </location>
</feature>
<feature type="region of interest" description="Disordered" evidence="1">
    <location>
        <begin position="303"/>
        <end position="327"/>
    </location>
</feature>
<evidence type="ECO:0000313" key="2">
    <source>
        <dbReference type="EMBL" id="CAF9926336.1"/>
    </source>
</evidence>
<evidence type="ECO:0000313" key="3">
    <source>
        <dbReference type="Proteomes" id="UP000664169"/>
    </source>
</evidence>
<dbReference type="AlphaFoldDB" id="A0A8H3FI08"/>
<dbReference type="Proteomes" id="UP000664169">
    <property type="component" value="Unassembled WGS sequence"/>
</dbReference>
<dbReference type="EMBL" id="CAJPDQ010000025">
    <property type="protein sequence ID" value="CAF9926336.1"/>
    <property type="molecule type" value="Genomic_DNA"/>
</dbReference>
<feature type="compositionally biased region" description="Basic residues" evidence="1">
    <location>
        <begin position="388"/>
        <end position="398"/>
    </location>
</feature>
<protein>
    <submittedName>
        <fullName evidence="2">Uncharacterized protein</fullName>
    </submittedName>
</protein>
<name>A0A8H3FI08_9LECA</name>
<feature type="compositionally biased region" description="Basic and acidic residues" evidence="1">
    <location>
        <begin position="152"/>
        <end position="170"/>
    </location>
</feature>
<reference evidence="2" key="1">
    <citation type="submission" date="2021-03" db="EMBL/GenBank/DDBJ databases">
        <authorList>
            <person name="Tagirdzhanova G."/>
        </authorList>
    </citation>
    <scope>NUCLEOTIDE SEQUENCE</scope>
</reference>
<proteinExistence type="predicted"/>
<comment type="caution">
    <text evidence="2">The sequence shown here is derived from an EMBL/GenBank/DDBJ whole genome shotgun (WGS) entry which is preliminary data.</text>
</comment>
<feature type="compositionally biased region" description="Basic and acidic residues" evidence="1">
    <location>
        <begin position="370"/>
        <end position="387"/>
    </location>
</feature>
<feature type="compositionally biased region" description="Low complexity" evidence="1">
    <location>
        <begin position="112"/>
        <end position="121"/>
    </location>
</feature>
<feature type="compositionally biased region" description="Basic and acidic residues" evidence="1">
    <location>
        <begin position="123"/>
        <end position="144"/>
    </location>
</feature>
<evidence type="ECO:0000256" key="1">
    <source>
        <dbReference type="SAM" id="MobiDB-lite"/>
    </source>
</evidence>
<sequence>MVQTCLATEKQYLLYDLSILDPDFRFRDGDEFQLVHEALPGHELVLEAFVANERPPFHKFFADPHTFSVIADDEGDNEIHPEQLQRRHNKSKKGKKLSPAGGRTGSREANSRSRSSSPARGPSKKDKGKGRLLDDDEDAPRFDDLPIYQAHDPSRVKDKGQHLSPSDRRNSHGLVDAKWGVGSATGRDPNNPKIGMIVLDGDPNLSGTDAAQLQGALQAGQKPILHKDHTVSTQDKNRLLTKLKKVENATKAQERVNAQRIKEGKEPRNQGVPMNRGEALPRLHGLQPQDGLEDLRSYAGVESGASNHSGNMEGRWRKSINNPDGPPAKEVRFKAQNVQPTKENLEIVHRTEQAFRNHDESLIVSGARHGPNDRTFSSEERSEEERKKKTPKKKKNRRSIGNELLIRNLEMYLDNLLLEGEY</sequence>
<feature type="region of interest" description="Disordered" evidence="1">
    <location>
        <begin position="361"/>
        <end position="400"/>
    </location>
</feature>